<sequence length="242" mass="28245">MKINLEQVYILESTMRLRYSPLQLRHNLKIFFIALLFVMWFQGFIMGVLPGDFAGERINMILLAILVILYILLYPRKITIKFQNLQYVLAICVYQLTIFMGTKIFYFAIFYTLKYEFRVDFAVSSIKLAYIALFVIWFLTFIVFSVHFRRRLIRGDFREGSALQKKRGNIGLKLSKGMYISIGCFFALILVSRVVGGVMEDVVYCLSFFIGILITLAGVSLFPEHLFTAYCKFKIKEFHIEG</sequence>
<feature type="transmembrane region" description="Helical" evidence="1">
    <location>
        <begin position="30"/>
        <end position="51"/>
    </location>
</feature>
<reference evidence="10 11" key="3">
    <citation type="submission" date="2019-04" db="EMBL/GenBank/DDBJ databases">
        <authorList>
            <person name="Ashton P.M."/>
            <person name="Dallman T."/>
            <person name="Nair S."/>
            <person name="De Pinna E."/>
            <person name="Peters T."/>
            <person name="Grant K."/>
        </authorList>
    </citation>
    <scope>NUCLEOTIDE SEQUENCE [LARGE SCALE GENOMIC DNA]</scope>
    <source>
        <strain evidence="5 11">282333</strain>
        <strain evidence="6 10">282352</strain>
        <strain evidence="4 12">289003</strain>
        <strain evidence="3">RL15000286</strain>
    </source>
</reference>
<reference evidence="8" key="4">
    <citation type="submission" date="2020-05" db="EMBL/GenBank/DDBJ databases">
        <authorList>
            <consortium name="NCBI Pathogen Detection Project"/>
        </authorList>
    </citation>
    <scope>NUCLEOTIDE SEQUENCE</scope>
    <source>
        <strain evidence="8">2017-325981-023-01</strain>
        <strain evidence="7">DMG1500109</strain>
    </source>
</reference>
<dbReference type="EMBL" id="AABEMN010000009">
    <property type="protein sequence ID" value="EAG9519655.1"/>
    <property type="molecule type" value="Genomic_DNA"/>
</dbReference>
<feature type="transmembrane region" description="Helical" evidence="1">
    <location>
        <begin position="177"/>
        <end position="195"/>
    </location>
</feature>
<evidence type="ECO:0000313" key="6">
    <source>
        <dbReference type="EMBL" id="EAH3294032.1"/>
    </source>
</evidence>
<dbReference type="EMBL" id="AAASLB010000003">
    <property type="protein sequence ID" value="EAE4941923.1"/>
    <property type="molecule type" value="Genomic_DNA"/>
</dbReference>
<proteinExistence type="predicted"/>
<evidence type="ECO:0000313" key="7">
    <source>
        <dbReference type="EMBL" id="HAC1753697.1"/>
    </source>
</evidence>
<evidence type="ECO:0000313" key="9">
    <source>
        <dbReference type="Proteomes" id="UP000379076"/>
    </source>
</evidence>
<feature type="transmembrane region" description="Helical" evidence="1">
    <location>
        <begin position="201"/>
        <end position="222"/>
    </location>
</feature>
<dbReference type="EMBL" id="DAAJZA010000001">
    <property type="protein sequence ID" value="HAC1753697.1"/>
    <property type="molecule type" value="Genomic_DNA"/>
</dbReference>
<feature type="transmembrane region" description="Helical" evidence="1">
    <location>
        <begin position="57"/>
        <end position="75"/>
    </location>
</feature>
<gene>
    <name evidence="2" type="ORF">ART25_09855</name>
    <name evidence="5" type="ORF">D4920_07110</name>
    <name evidence="4" type="ORF">D4B11_07705</name>
    <name evidence="6" type="ORF">D5N24_06455</name>
    <name evidence="3" type="ORF">E1W56_07685</name>
    <name evidence="7" type="ORF">GI949_01755</name>
    <name evidence="8" type="ORF">HQN34_001799</name>
</gene>
<name>A0A3T2C9D6_LISMN</name>
<reference evidence="13 14" key="1">
    <citation type="journal article" date="2018" name="Genome Biol.">
        <title>SKESA: strategic k-mer extension for scrupulous assemblies.</title>
        <authorList>
            <person name="Souvorov A."/>
            <person name="Agarwala R."/>
            <person name="Lipman D.J."/>
        </authorList>
    </citation>
    <scope>NUCLEOTIDE SEQUENCE [LARGE SCALE GENOMIC DNA]</scope>
    <source>
        <strain evidence="8">2017-325981-023-01</strain>
        <strain evidence="7 14">DMG1500109</strain>
    </source>
</reference>
<dbReference type="EMBL" id="AABGHY010000003">
    <property type="protein sequence ID" value="EAH3294032.1"/>
    <property type="molecule type" value="Genomic_DNA"/>
</dbReference>
<feature type="transmembrane region" description="Helical" evidence="1">
    <location>
        <begin position="129"/>
        <end position="148"/>
    </location>
</feature>
<feature type="transmembrane region" description="Helical" evidence="1">
    <location>
        <begin position="87"/>
        <end position="109"/>
    </location>
</feature>
<evidence type="ECO:0000313" key="4">
    <source>
        <dbReference type="EMBL" id="EAG9519655.1"/>
    </source>
</evidence>
<organism evidence="2 9">
    <name type="scientific">Listeria monocytogenes</name>
    <dbReference type="NCBI Taxonomy" id="1639"/>
    <lineage>
        <taxon>Bacteria</taxon>
        <taxon>Bacillati</taxon>
        <taxon>Bacillota</taxon>
        <taxon>Bacilli</taxon>
        <taxon>Bacillales</taxon>
        <taxon>Listeriaceae</taxon>
        <taxon>Listeria</taxon>
    </lineage>
</organism>
<dbReference type="EMBL" id="DABJAN010000003">
    <property type="protein sequence ID" value="HAJ9593594.1"/>
    <property type="molecule type" value="Genomic_DNA"/>
</dbReference>
<evidence type="ECO:0000313" key="14">
    <source>
        <dbReference type="Proteomes" id="UP000843775"/>
    </source>
</evidence>
<dbReference type="Proteomes" id="UP000530452">
    <property type="component" value="Unassembled WGS sequence"/>
</dbReference>
<keyword evidence="1" id="KW-0812">Transmembrane</keyword>
<dbReference type="Proteomes" id="UP000379076">
    <property type="component" value="Unassembled WGS sequence"/>
</dbReference>
<dbReference type="Proteomes" id="UP000843775">
    <property type="component" value="Unassembled WGS sequence"/>
</dbReference>
<keyword evidence="1" id="KW-0472">Membrane</keyword>
<evidence type="ECO:0000313" key="3">
    <source>
        <dbReference type="EMBL" id="EAE4941923.1"/>
    </source>
</evidence>
<dbReference type="EMBL" id="AAAQQZ010000004">
    <property type="protein sequence ID" value="EAE1339208.1"/>
    <property type="molecule type" value="Genomic_DNA"/>
</dbReference>
<evidence type="ECO:0000313" key="12">
    <source>
        <dbReference type="Proteomes" id="UP000546397"/>
    </source>
</evidence>
<dbReference type="EMBL" id="AABFVG010000003">
    <property type="protein sequence ID" value="EAH2281835.1"/>
    <property type="molecule type" value="Genomic_DNA"/>
</dbReference>
<dbReference type="RefSeq" id="WP_003731424.1">
    <property type="nucleotide sequence ID" value="NC_021826.1"/>
</dbReference>
<evidence type="ECO:0000313" key="13">
    <source>
        <dbReference type="Proteomes" id="UP000843503"/>
    </source>
</evidence>
<protein>
    <submittedName>
        <fullName evidence="2">Uncharacterized protein</fullName>
    </submittedName>
</protein>
<dbReference type="AlphaFoldDB" id="A0A3T2C9D6"/>
<evidence type="ECO:0000313" key="10">
    <source>
        <dbReference type="Proteomes" id="UP000530452"/>
    </source>
</evidence>
<dbReference type="Proteomes" id="UP000546397">
    <property type="component" value="Unassembled WGS sequence"/>
</dbReference>
<evidence type="ECO:0000313" key="5">
    <source>
        <dbReference type="EMBL" id="EAH2281835.1"/>
    </source>
</evidence>
<keyword evidence="1" id="KW-1133">Transmembrane helix</keyword>
<evidence type="ECO:0000313" key="8">
    <source>
        <dbReference type="EMBL" id="HAJ9593594.1"/>
    </source>
</evidence>
<comment type="caution">
    <text evidence="2">The sequence shown here is derived from an EMBL/GenBank/DDBJ whole genome shotgun (WGS) entry which is preliminary data.</text>
</comment>
<dbReference type="Proteomes" id="UP000843503">
    <property type="component" value="Unassembled WGS sequence"/>
</dbReference>
<reference evidence="2 9" key="2">
    <citation type="submission" date="2018-06" db="EMBL/GenBank/DDBJ databases">
        <authorList>
            <consortium name="GenomeTrakr: Next Generation Sequencing Network for Food Pathogen Tracability"/>
        </authorList>
    </citation>
    <scope>NUCLEOTIDE SEQUENCE [LARGE SCALE GENOMIC DNA]</scope>
    <source>
        <strain evidence="2 9">FDA00006494</strain>
    </source>
</reference>
<evidence type="ECO:0000313" key="11">
    <source>
        <dbReference type="Proteomes" id="UP000533021"/>
    </source>
</evidence>
<evidence type="ECO:0000256" key="1">
    <source>
        <dbReference type="SAM" id="Phobius"/>
    </source>
</evidence>
<dbReference type="Proteomes" id="UP000533021">
    <property type="component" value="Unassembled WGS sequence"/>
</dbReference>
<evidence type="ECO:0000313" key="2">
    <source>
        <dbReference type="EMBL" id="EAE1339208.1"/>
    </source>
</evidence>
<accession>A0A3T2C9D6</accession>
<dbReference type="Proteomes" id="UP000393182">
    <property type="component" value="Unassembled WGS sequence"/>
</dbReference>